<evidence type="ECO:0000256" key="1">
    <source>
        <dbReference type="SAM" id="Phobius"/>
    </source>
</evidence>
<evidence type="ECO:0000313" key="3">
    <source>
        <dbReference type="Proteomes" id="UP001271769"/>
    </source>
</evidence>
<feature type="transmembrane region" description="Helical" evidence="1">
    <location>
        <begin position="77"/>
        <end position="94"/>
    </location>
</feature>
<feature type="transmembrane region" description="Helical" evidence="1">
    <location>
        <begin position="43"/>
        <end position="65"/>
    </location>
</feature>
<protein>
    <recommendedName>
        <fullName evidence="4">DUF805 domain-containing protein</fullName>
    </recommendedName>
</protein>
<keyword evidence="3" id="KW-1185">Reference proteome</keyword>
<proteinExistence type="predicted"/>
<evidence type="ECO:0008006" key="4">
    <source>
        <dbReference type="Google" id="ProtNLM"/>
    </source>
</evidence>
<gene>
    <name evidence="2" type="ORF">SMD31_13155</name>
</gene>
<organism evidence="2 3">
    <name type="scientific">Dongia rigui</name>
    <dbReference type="NCBI Taxonomy" id="940149"/>
    <lineage>
        <taxon>Bacteria</taxon>
        <taxon>Pseudomonadati</taxon>
        <taxon>Pseudomonadota</taxon>
        <taxon>Alphaproteobacteria</taxon>
        <taxon>Rhodospirillales</taxon>
        <taxon>Dongiaceae</taxon>
        <taxon>Dongia</taxon>
    </lineage>
</organism>
<name>A0ABU5E1V2_9PROT</name>
<dbReference type="Proteomes" id="UP001271769">
    <property type="component" value="Unassembled WGS sequence"/>
</dbReference>
<dbReference type="RefSeq" id="WP_320501354.1">
    <property type="nucleotide sequence ID" value="NZ_JAXCLX010000002.1"/>
</dbReference>
<accession>A0ABU5E1V2</accession>
<keyword evidence="1" id="KW-0812">Transmembrane</keyword>
<comment type="caution">
    <text evidence="2">The sequence shown here is derived from an EMBL/GenBank/DDBJ whole genome shotgun (WGS) entry which is preliminary data.</text>
</comment>
<reference evidence="2 3" key="1">
    <citation type="journal article" date="2013" name="Antonie Van Leeuwenhoek">
        <title>Dongia rigui sp. nov., isolated from freshwater of a large wetland in Korea.</title>
        <authorList>
            <person name="Baik K.S."/>
            <person name="Hwang Y.M."/>
            <person name="Choi J.S."/>
            <person name="Kwon J."/>
            <person name="Seong C.N."/>
        </authorList>
    </citation>
    <scope>NUCLEOTIDE SEQUENCE [LARGE SCALE GENOMIC DNA]</scope>
    <source>
        <strain evidence="2 3">04SU4-P</strain>
    </source>
</reference>
<sequence>MNWMRWVGRRNLGYVGFVALLIPAALALEAAGPSGPDAGGGMMFGFILWGLVSAVFFLLNLVLLIRDLMRGTPAAKAFIACALPVVLVVGTLMVEDIAMGLRGRGTDPAVLDDEAAQRG</sequence>
<evidence type="ECO:0000313" key="2">
    <source>
        <dbReference type="EMBL" id="MDY0872883.1"/>
    </source>
</evidence>
<keyword evidence="1" id="KW-1133">Transmembrane helix</keyword>
<keyword evidence="1" id="KW-0472">Membrane</keyword>
<dbReference type="EMBL" id="JAXCLX010000002">
    <property type="protein sequence ID" value="MDY0872883.1"/>
    <property type="molecule type" value="Genomic_DNA"/>
</dbReference>